<protein>
    <recommendedName>
        <fullName evidence="4">Tail assembly chaperone</fullName>
    </recommendedName>
</protein>
<comment type="caution">
    <text evidence="2">The sequence shown here is derived from an EMBL/GenBank/DDBJ whole genome shotgun (WGS) entry which is preliminary data.</text>
</comment>
<evidence type="ECO:0000313" key="2">
    <source>
        <dbReference type="EMBL" id="ORA77181.1"/>
    </source>
</evidence>
<organism evidence="2 3">
    <name type="scientific">Mycolicibacter kumamotonensis</name>
    <dbReference type="NCBI Taxonomy" id="354243"/>
    <lineage>
        <taxon>Bacteria</taxon>
        <taxon>Bacillati</taxon>
        <taxon>Actinomycetota</taxon>
        <taxon>Actinomycetes</taxon>
        <taxon>Mycobacteriales</taxon>
        <taxon>Mycobacteriaceae</taxon>
        <taxon>Mycolicibacter</taxon>
    </lineage>
</organism>
<accession>A0A1X0DY12</accession>
<reference evidence="2 3" key="1">
    <citation type="submission" date="2017-02" db="EMBL/GenBank/DDBJ databases">
        <title>The new phylogeny of genus Mycobacterium.</title>
        <authorList>
            <person name="Tortoli E."/>
            <person name="Trovato A."/>
            <person name="Cirillo D.M."/>
        </authorList>
    </citation>
    <scope>NUCLEOTIDE SEQUENCE [LARGE SCALE GENOMIC DNA]</scope>
    <source>
        <strain evidence="2 3">DSM 45093</strain>
    </source>
</reference>
<dbReference type="RefSeq" id="WP_083082327.1">
    <property type="nucleotide sequence ID" value="NZ_MVHU01000035.1"/>
</dbReference>
<dbReference type="EMBL" id="MVHU01000035">
    <property type="protein sequence ID" value="ORA77181.1"/>
    <property type="molecule type" value="Genomic_DNA"/>
</dbReference>
<name>A0A1X0DY12_9MYCO</name>
<proteinExistence type="predicted"/>
<evidence type="ECO:0000256" key="1">
    <source>
        <dbReference type="SAM" id="MobiDB-lite"/>
    </source>
</evidence>
<feature type="region of interest" description="Disordered" evidence="1">
    <location>
        <begin position="105"/>
        <end position="128"/>
    </location>
</feature>
<evidence type="ECO:0000313" key="3">
    <source>
        <dbReference type="Proteomes" id="UP000192713"/>
    </source>
</evidence>
<sequence length="128" mass="14642">MSDDVTVDRPEFGNYPAGTEVFSAKFDAEDFLDPEFNDGREYPDGAIISIKRGKPIPQAWIIRHAGMDYDLRLKLYLKIFADDDALMAIFDLNDEAYKEFFDAWDEDGGVTPGKSPRSTKPSKRKKRR</sequence>
<dbReference type="Proteomes" id="UP000192713">
    <property type="component" value="Unassembled WGS sequence"/>
</dbReference>
<evidence type="ECO:0008006" key="4">
    <source>
        <dbReference type="Google" id="ProtNLM"/>
    </source>
</evidence>
<dbReference type="AlphaFoldDB" id="A0A1X0DY12"/>
<gene>
    <name evidence="2" type="ORF">BST28_18865</name>
</gene>